<comment type="caution">
    <text evidence="1">The sequence shown here is derived from an EMBL/GenBank/DDBJ whole genome shotgun (WGS) entry which is preliminary data.</text>
</comment>
<dbReference type="EMBL" id="JANPWZ010001531">
    <property type="protein sequence ID" value="KAJ3565086.1"/>
    <property type="molecule type" value="Genomic_DNA"/>
</dbReference>
<dbReference type="Proteomes" id="UP001148614">
    <property type="component" value="Unassembled WGS sequence"/>
</dbReference>
<dbReference type="AlphaFoldDB" id="A0A9W8TKL5"/>
<name>A0A9W8TKL5_9PEZI</name>
<protein>
    <submittedName>
        <fullName evidence="1">Uncharacterized protein</fullName>
    </submittedName>
</protein>
<accession>A0A9W8TKL5</accession>
<organism evidence="1 2">
    <name type="scientific">Xylaria arbuscula</name>
    <dbReference type="NCBI Taxonomy" id="114810"/>
    <lineage>
        <taxon>Eukaryota</taxon>
        <taxon>Fungi</taxon>
        <taxon>Dikarya</taxon>
        <taxon>Ascomycota</taxon>
        <taxon>Pezizomycotina</taxon>
        <taxon>Sordariomycetes</taxon>
        <taxon>Xylariomycetidae</taxon>
        <taxon>Xylariales</taxon>
        <taxon>Xylariaceae</taxon>
        <taxon>Xylaria</taxon>
    </lineage>
</organism>
<proteinExistence type="predicted"/>
<reference evidence="1" key="1">
    <citation type="submission" date="2022-07" db="EMBL/GenBank/DDBJ databases">
        <title>Genome Sequence of Xylaria arbuscula.</title>
        <authorList>
            <person name="Buettner E."/>
        </authorList>
    </citation>
    <scope>NUCLEOTIDE SEQUENCE</scope>
    <source>
        <strain evidence="1">VT107</strain>
    </source>
</reference>
<sequence>MDEALCSILCGEDYWHYYSGSRSIKFNSDGTGELELIPYICAQLEWQSTKRPSLTNETPRSNEPQILGEVELEITLKRMLPERFSPQEKEKWGWINASTLHDDAFKPKLFKVRIERGHFMEPIYLSSQRVTRYSLLLIFDQSPFSIESQWNHPEGGPESNEFWNHKEFVGRKDPTLERQGRAMNDTSPWRRNECVVS</sequence>
<evidence type="ECO:0000313" key="2">
    <source>
        <dbReference type="Proteomes" id="UP001148614"/>
    </source>
</evidence>
<evidence type="ECO:0000313" key="1">
    <source>
        <dbReference type="EMBL" id="KAJ3565086.1"/>
    </source>
</evidence>
<keyword evidence="2" id="KW-1185">Reference proteome</keyword>
<gene>
    <name evidence="1" type="ORF">NPX13_g7622</name>
</gene>
<dbReference type="VEuPathDB" id="FungiDB:F4678DRAFT_453675"/>